<name>A0A8H6XZU1_9AGAR</name>
<evidence type="ECO:0000256" key="1">
    <source>
        <dbReference type="SAM" id="MobiDB-lite"/>
    </source>
</evidence>
<dbReference type="Proteomes" id="UP000620124">
    <property type="component" value="Unassembled WGS sequence"/>
</dbReference>
<keyword evidence="2" id="KW-0472">Membrane</keyword>
<dbReference type="AlphaFoldDB" id="A0A8H6XZU1"/>
<sequence>MSQTPIFNDSQALYRYVVVGALSIAVFIGAMLFWRSRVIERRLAMDRSIAGIENNSSKPMQRPKLYDAYLDGHGQLWHEITPVSMHRIGPNQSVVPPPPPKSAISKPARPDDVDSSLSAHAQMTVTLLIAMPAIPPAAATTSPVHEEDSDGRPPPYVEFGVADVEVPGGLSISIPDTGQ</sequence>
<feature type="transmembrane region" description="Helical" evidence="2">
    <location>
        <begin position="12"/>
        <end position="34"/>
    </location>
</feature>
<keyword evidence="2" id="KW-1133">Transmembrane helix</keyword>
<keyword evidence="4" id="KW-1185">Reference proteome</keyword>
<feature type="region of interest" description="Disordered" evidence="1">
    <location>
        <begin position="89"/>
        <end position="114"/>
    </location>
</feature>
<evidence type="ECO:0000256" key="2">
    <source>
        <dbReference type="SAM" id="Phobius"/>
    </source>
</evidence>
<gene>
    <name evidence="3" type="ORF">MVEN_01312300</name>
</gene>
<feature type="region of interest" description="Disordered" evidence="1">
    <location>
        <begin position="138"/>
        <end position="159"/>
    </location>
</feature>
<reference evidence="3" key="1">
    <citation type="submission" date="2020-05" db="EMBL/GenBank/DDBJ databases">
        <title>Mycena genomes resolve the evolution of fungal bioluminescence.</title>
        <authorList>
            <person name="Tsai I.J."/>
        </authorList>
    </citation>
    <scope>NUCLEOTIDE SEQUENCE</scope>
    <source>
        <strain evidence="3">CCC161011</strain>
    </source>
</reference>
<keyword evidence="2" id="KW-0812">Transmembrane</keyword>
<evidence type="ECO:0000313" key="3">
    <source>
        <dbReference type="EMBL" id="KAF7350102.1"/>
    </source>
</evidence>
<proteinExistence type="predicted"/>
<accession>A0A8H6XZU1</accession>
<evidence type="ECO:0000313" key="4">
    <source>
        <dbReference type="Proteomes" id="UP000620124"/>
    </source>
</evidence>
<dbReference type="OrthoDB" id="2991122at2759"/>
<protein>
    <submittedName>
        <fullName evidence="3">Uncharacterized protein</fullName>
    </submittedName>
</protein>
<organism evidence="3 4">
    <name type="scientific">Mycena venus</name>
    <dbReference type="NCBI Taxonomy" id="2733690"/>
    <lineage>
        <taxon>Eukaryota</taxon>
        <taxon>Fungi</taxon>
        <taxon>Dikarya</taxon>
        <taxon>Basidiomycota</taxon>
        <taxon>Agaricomycotina</taxon>
        <taxon>Agaricomycetes</taxon>
        <taxon>Agaricomycetidae</taxon>
        <taxon>Agaricales</taxon>
        <taxon>Marasmiineae</taxon>
        <taxon>Mycenaceae</taxon>
        <taxon>Mycena</taxon>
    </lineage>
</organism>
<dbReference type="EMBL" id="JACAZI010000010">
    <property type="protein sequence ID" value="KAF7350102.1"/>
    <property type="molecule type" value="Genomic_DNA"/>
</dbReference>
<comment type="caution">
    <text evidence="3">The sequence shown here is derived from an EMBL/GenBank/DDBJ whole genome shotgun (WGS) entry which is preliminary data.</text>
</comment>